<dbReference type="PANTHER" id="PTHR21661:SF35">
    <property type="entry name" value="EPOXIDE HYDROLASE"/>
    <property type="match status" value="1"/>
</dbReference>
<dbReference type="PIRSF" id="PIRSF001112">
    <property type="entry name" value="Epoxide_hydrolase"/>
    <property type="match status" value="1"/>
</dbReference>
<feature type="active site" description="Nucleophile" evidence="4">
    <location>
        <position position="181"/>
    </location>
</feature>
<keyword evidence="3" id="KW-0378">Hydrolase</keyword>
<keyword evidence="2" id="KW-0058">Aromatic hydrocarbons catabolism</keyword>
<dbReference type="Pfam" id="PF06441">
    <property type="entry name" value="EHN"/>
    <property type="match status" value="1"/>
</dbReference>
<dbReference type="InterPro" id="IPR016292">
    <property type="entry name" value="Epoxide_hydrolase"/>
</dbReference>
<dbReference type="InterPro" id="IPR010497">
    <property type="entry name" value="Epoxide_hydro_N"/>
</dbReference>
<dbReference type="Gene3D" id="3.40.50.1820">
    <property type="entry name" value="alpha/beta hydrolase"/>
    <property type="match status" value="1"/>
</dbReference>
<evidence type="ECO:0000256" key="2">
    <source>
        <dbReference type="ARBA" id="ARBA00022797"/>
    </source>
</evidence>
<evidence type="ECO:0000256" key="3">
    <source>
        <dbReference type="ARBA" id="ARBA00022801"/>
    </source>
</evidence>
<dbReference type="GO" id="GO:0004301">
    <property type="term" value="F:epoxide hydrolase activity"/>
    <property type="evidence" value="ECO:0007669"/>
    <property type="project" value="TreeGrafter"/>
</dbReference>
<gene>
    <name evidence="6" type="ORF">H2200_011830</name>
</gene>
<dbReference type="Proteomes" id="UP001172673">
    <property type="component" value="Unassembled WGS sequence"/>
</dbReference>
<evidence type="ECO:0000313" key="6">
    <source>
        <dbReference type="EMBL" id="KAJ9603644.1"/>
    </source>
</evidence>
<comment type="similarity">
    <text evidence="1">Belongs to the peptidase S33 family.</text>
</comment>
<dbReference type="InterPro" id="IPR000639">
    <property type="entry name" value="Epox_hydrolase-like"/>
</dbReference>
<evidence type="ECO:0000256" key="4">
    <source>
        <dbReference type="PIRSR" id="PIRSR001112-1"/>
    </source>
</evidence>
<comment type="caution">
    <text evidence="6">The sequence shown here is derived from an EMBL/GenBank/DDBJ whole genome shotgun (WGS) entry which is preliminary data.</text>
</comment>
<feature type="active site" description="Proton acceptor" evidence="4">
    <location>
        <position position="378"/>
    </location>
</feature>
<sequence length="412" mass="46833">MSSNEVKSYRISIASSHIEILNAKLDAAIFPDELDSAGWDLGAPLDDIQRLTKYWRHEFSWRKAEEKLNKLPHFRTSIQCNGYEALDIHFLHKKSDAKGAIPLLFVHGWPGNFLEATKIIDALSSSKDGQVSFHVVAPSLPNYGFSQGTRKRGFSMEQYAETLHKLMLRLGYEQYVTQGGDWGWYVTRAISMLYPESCKATHFNMDVGQPPSPSSNPWLYLSTQINPFCRLTPREKAGVARTAWFEEEGFGYNLLQSTKPQTLGYLLQDSPVGLLAWIYEKLHDWTDIYPWTDEEVCTWVSIYWFSTAGPAAAERIYYEIGRSGKWGERMDRNKMWKWLPGVKIGYSHFPRDIHVLPSSSVRTVGNVVFEKDHPSGGHFAAWERPDDIVSDVREMFGRGGGASGVIKGKDGY</sequence>
<accession>A0AA38WYT2</accession>
<dbReference type="AlphaFoldDB" id="A0AA38WYT2"/>
<dbReference type="InterPro" id="IPR029058">
    <property type="entry name" value="AB_hydrolase_fold"/>
</dbReference>
<feature type="active site" description="Proton donor" evidence="4">
    <location>
        <position position="317"/>
    </location>
</feature>
<name>A0AA38WYT2_9EURO</name>
<dbReference type="SUPFAM" id="SSF53474">
    <property type="entry name" value="alpha/beta-Hydrolases"/>
    <property type="match status" value="1"/>
</dbReference>
<organism evidence="6 7">
    <name type="scientific">Cladophialophora chaetospira</name>
    <dbReference type="NCBI Taxonomy" id="386627"/>
    <lineage>
        <taxon>Eukaryota</taxon>
        <taxon>Fungi</taxon>
        <taxon>Dikarya</taxon>
        <taxon>Ascomycota</taxon>
        <taxon>Pezizomycotina</taxon>
        <taxon>Eurotiomycetes</taxon>
        <taxon>Chaetothyriomycetidae</taxon>
        <taxon>Chaetothyriales</taxon>
        <taxon>Herpotrichiellaceae</taxon>
        <taxon>Cladophialophora</taxon>
    </lineage>
</organism>
<evidence type="ECO:0000259" key="5">
    <source>
        <dbReference type="Pfam" id="PF06441"/>
    </source>
</evidence>
<evidence type="ECO:0000256" key="1">
    <source>
        <dbReference type="ARBA" id="ARBA00010088"/>
    </source>
</evidence>
<evidence type="ECO:0000313" key="7">
    <source>
        <dbReference type="Proteomes" id="UP001172673"/>
    </source>
</evidence>
<dbReference type="EMBL" id="JAPDRK010000021">
    <property type="protein sequence ID" value="KAJ9603644.1"/>
    <property type="molecule type" value="Genomic_DNA"/>
</dbReference>
<proteinExistence type="inferred from homology"/>
<keyword evidence="7" id="KW-1185">Reference proteome</keyword>
<protein>
    <recommendedName>
        <fullName evidence="5">Epoxide hydrolase N-terminal domain-containing protein</fullName>
    </recommendedName>
</protein>
<reference evidence="6" key="1">
    <citation type="submission" date="2022-10" db="EMBL/GenBank/DDBJ databases">
        <title>Culturing micro-colonial fungi from biological soil crusts in the Mojave desert and describing Neophaeococcomyces mojavensis, and introducing the new genera and species Taxawa tesnikishii.</title>
        <authorList>
            <person name="Kurbessoian T."/>
            <person name="Stajich J.E."/>
        </authorList>
    </citation>
    <scope>NUCLEOTIDE SEQUENCE</scope>
    <source>
        <strain evidence="6">TK_41</strain>
    </source>
</reference>
<dbReference type="PANTHER" id="PTHR21661">
    <property type="entry name" value="EPOXIDE HYDROLASE 1-RELATED"/>
    <property type="match status" value="1"/>
</dbReference>
<feature type="domain" description="Epoxide hydrolase N-terminal" evidence="5">
    <location>
        <begin position="7"/>
        <end position="115"/>
    </location>
</feature>
<dbReference type="GO" id="GO:0097176">
    <property type="term" value="P:epoxide metabolic process"/>
    <property type="evidence" value="ECO:0007669"/>
    <property type="project" value="TreeGrafter"/>
</dbReference>
<dbReference type="PRINTS" id="PR00412">
    <property type="entry name" value="EPOXHYDRLASE"/>
</dbReference>